<evidence type="ECO:0000256" key="5">
    <source>
        <dbReference type="HAMAP-Rule" id="MF_01682"/>
    </source>
</evidence>
<evidence type="ECO:0000256" key="3">
    <source>
        <dbReference type="ARBA" id="ARBA00023167"/>
    </source>
</evidence>
<dbReference type="PANTHER" id="PTHR20371">
    <property type="entry name" value="ENOLASE-PHOSPHATASE E1"/>
    <property type="match status" value="1"/>
</dbReference>
<dbReference type="GO" id="GO:0016151">
    <property type="term" value="F:nickel cation binding"/>
    <property type="evidence" value="ECO:0007669"/>
    <property type="project" value="UniProtKB-UniRule"/>
</dbReference>
<feature type="binding site" evidence="5">
    <location>
        <position position="107"/>
    </location>
    <ligand>
        <name>Fe(2+)</name>
        <dbReference type="ChEBI" id="CHEBI:29033"/>
    </ligand>
</feature>
<dbReference type="Pfam" id="PF00702">
    <property type="entry name" value="Hydrolase"/>
    <property type="match status" value="1"/>
</dbReference>
<feature type="binding site" evidence="5">
    <location>
        <position position="149"/>
    </location>
    <ligand>
        <name>Ni(2+)</name>
        <dbReference type="ChEBI" id="CHEBI:49786"/>
    </ligand>
</feature>
<dbReference type="SFLD" id="SFLDS00003">
    <property type="entry name" value="Haloacid_Dehalogenase"/>
    <property type="match status" value="1"/>
</dbReference>
<gene>
    <name evidence="4 6" type="primary">mtnC</name>
    <name evidence="5" type="synonym">mtnD</name>
    <name evidence="6" type="ORF">J3U87_01810</name>
</gene>
<comment type="catalytic activity">
    <reaction evidence="5">
        <text>1,2-dihydroxy-5-(methylsulfanyl)pent-1-en-3-one + O2 = 3-(methylsulfanyl)propanoate + CO + formate + 2 H(+)</text>
        <dbReference type="Rhea" id="RHEA:14161"/>
        <dbReference type="ChEBI" id="CHEBI:15378"/>
        <dbReference type="ChEBI" id="CHEBI:15379"/>
        <dbReference type="ChEBI" id="CHEBI:15740"/>
        <dbReference type="ChEBI" id="CHEBI:17245"/>
        <dbReference type="ChEBI" id="CHEBI:49016"/>
        <dbReference type="ChEBI" id="CHEBI:49252"/>
        <dbReference type="EC" id="1.13.11.53"/>
    </reaction>
</comment>
<feature type="binding site" evidence="5">
    <location>
        <position position="107"/>
    </location>
    <ligand>
        <name>Ni(2+)</name>
        <dbReference type="ChEBI" id="CHEBI:49786"/>
    </ligand>
</feature>
<comment type="similarity">
    <text evidence="5">Belongs to the acireductone dioxygenase (ARD) family.</text>
</comment>
<feature type="site" description="May play a role in transmitting local conformational changes" evidence="5">
    <location>
        <position position="110"/>
    </location>
</feature>
<feature type="binding site" evidence="5">
    <location>
        <position position="111"/>
    </location>
    <ligand>
        <name>Fe(2+)</name>
        <dbReference type="ChEBI" id="CHEBI:29033"/>
    </ligand>
</feature>
<dbReference type="AlphaFoldDB" id="A0A8A4TMG7"/>
<feature type="binding site" evidence="5">
    <location>
        <position position="105"/>
    </location>
    <ligand>
        <name>Fe(2+)</name>
        <dbReference type="ChEBI" id="CHEBI:29033"/>
    </ligand>
</feature>
<dbReference type="GO" id="GO:0019284">
    <property type="term" value="P:L-methionine salvage from S-adenosylmethionine"/>
    <property type="evidence" value="ECO:0007669"/>
    <property type="project" value="InterPro"/>
</dbReference>
<comment type="cofactor">
    <cofactor evidence="4">
        <name>Mg(2+)</name>
        <dbReference type="ChEBI" id="CHEBI:18420"/>
    </cofactor>
    <text evidence="4">Binds 1 Mg(2+) ion per subunit.</text>
</comment>
<comment type="pathway">
    <text evidence="5">Amino-acid biosynthesis; L-methionine biosynthesis via salvage pathway; L-methionine from S-methyl-5-thio-alpha-D-ribose 1-phosphate: step 5/6.</text>
</comment>
<feature type="site" description="Important to generate the dianion" evidence="5">
    <location>
        <position position="113"/>
    </location>
</feature>
<dbReference type="GO" id="GO:0010308">
    <property type="term" value="F:acireductone dioxygenase (Ni2+-requiring) activity"/>
    <property type="evidence" value="ECO:0007669"/>
    <property type="project" value="UniProtKB-UniRule"/>
</dbReference>
<dbReference type="InterPro" id="IPR004313">
    <property type="entry name" value="ARD"/>
</dbReference>
<comment type="catalytic activity">
    <reaction evidence="4">
        <text>5-methylsulfanyl-2,3-dioxopentyl phosphate + H2O = 1,2-dihydroxy-5-(methylsulfanyl)pent-1-en-3-one + phosphate</text>
        <dbReference type="Rhea" id="RHEA:21700"/>
        <dbReference type="ChEBI" id="CHEBI:15377"/>
        <dbReference type="ChEBI" id="CHEBI:43474"/>
        <dbReference type="ChEBI" id="CHEBI:49252"/>
        <dbReference type="ChEBI" id="CHEBI:58828"/>
        <dbReference type="EC" id="3.1.3.77"/>
    </reaction>
</comment>
<dbReference type="InterPro" id="IPR014710">
    <property type="entry name" value="RmlC-like_jellyroll"/>
</dbReference>
<dbReference type="Gene3D" id="3.40.50.1000">
    <property type="entry name" value="HAD superfamily/HAD-like"/>
    <property type="match status" value="1"/>
</dbReference>
<dbReference type="KEGG" id="scor:J3U87_01810"/>
<dbReference type="HAMAP" id="MF_01681">
    <property type="entry name" value="Salvage_MtnC"/>
    <property type="match status" value="1"/>
</dbReference>
<dbReference type="GO" id="GO:0010309">
    <property type="term" value="F:acireductone dioxygenase [iron(II)-requiring] activity"/>
    <property type="evidence" value="ECO:0007669"/>
    <property type="project" value="UniProtKB-UniRule"/>
</dbReference>
<evidence type="ECO:0000313" key="6">
    <source>
        <dbReference type="EMBL" id="QTD51179.1"/>
    </source>
</evidence>
<dbReference type="GO" id="GO:0005506">
    <property type="term" value="F:iron ion binding"/>
    <property type="evidence" value="ECO:0007669"/>
    <property type="project" value="UniProtKB-UniRule"/>
</dbReference>
<dbReference type="EMBL" id="CP071793">
    <property type="protein sequence ID" value="QTD51179.1"/>
    <property type="molecule type" value="Genomic_DNA"/>
</dbReference>
<dbReference type="InterPro" id="IPR006439">
    <property type="entry name" value="HAD-SF_hydro_IA"/>
</dbReference>
<dbReference type="InterPro" id="IPR023943">
    <property type="entry name" value="Enolase-ppase_E1"/>
</dbReference>
<evidence type="ECO:0000313" key="7">
    <source>
        <dbReference type="Proteomes" id="UP000663929"/>
    </source>
</evidence>
<feature type="site" description="May play a role in metal incorporation in vivo" evidence="5">
    <location>
        <position position="104"/>
    </location>
</feature>
<evidence type="ECO:0000256" key="4">
    <source>
        <dbReference type="HAMAP-Rule" id="MF_01681"/>
    </source>
</evidence>
<dbReference type="SFLD" id="SFLDF00044">
    <property type="entry name" value="enolase-phosphatase"/>
    <property type="match status" value="1"/>
</dbReference>
<accession>A0A8A4TMG7</accession>
<evidence type="ECO:0000256" key="1">
    <source>
        <dbReference type="ARBA" id="ARBA00022605"/>
    </source>
</evidence>
<protein>
    <recommendedName>
        <fullName evidence="4 5">Multifunctional fusion protein</fullName>
    </recommendedName>
    <domain>
        <recommendedName>
            <fullName evidence="5">Acireductone dioxygenase</fullName>
        </recommendedName>
        <alternativeName>
            <fullName evidence="5">1,2-dihydroxy-3-keto-5-methylthiopentene dioxygenase</fullName>
        </alternativeName>
        <alternativeName>
            <fullName evidence="5">Acireductone dioxygenase (Fe(2+)-requiring)</fullName>
        </alternativeName>
        <alternativeName>
            <fullName evidence="5">Acireductone dioxygenase (Ni(2+)-requiring)</fullName>
            <shortName evidence="5">ARD</shortName>
            <shortName evidence="5">ARD'</shortName>
            <shortName evidence="5">DHK-MTPene dioxygenase</shortName>
            <shortName evidence="5">Fe-ARD</shortName>
            <shortName evidence="5">Ni-ARD</shortName>
            <ecNumber evidence="5">1.13.11.53</ecNumber>
            <ecNumber evidence="5">1.13.11.54</ecNumber>
        </alternativeName>
    </domain>
    <domain>
        <recommendedName>
            <fullName evidence="4">Enolase-phosphatase E1</fullName>
            <ecNumber evidence="4">3.1.3.77</ecNumber>
        </recommendedName>
        <alternativeName>
            <fullName evidence="4">2,3-diketo-5-methylthio-1-phosphopentane phosphatase</fullName>
        </alternativeName>
    </domain>
</protein>
<dbReference type="InterPro" id="IPR023956">
    <property type="entry name" value="ARD_bac"/>
</dbReference>
<dbReference type="SFLD" id="SFLDG01133">
    <property type="entry name" value="C1.5.4:_Enolase-phosphatase_Li"/>
    <property type="match status" value="1"/>
</dbReference>
<keyword evidence="2 4" id="KW-0378">Hydrolase</keyword>
<feature type="binding site" evidence="5">
    <location>
        <position position="105"/>
    </location>
    <ligand>
        <name>Ni(2+)</name>
        <dbReference type="ChEBI" id="CHEBI:49786"/>
    </ligand>
</feature>
<feature type="binding site" evidence="5">
    <location>
        <position position="149"/>
    </location>
    <ligand>
        <name>Fe(2+)</name>
        <dbReference type="ChEBI" id="CHEBI:29033"/>
    </ligand>
</feature>
<dbReference type="GO" id="GO:0043874">
    <property type="term" value="F:acireductone synthase activity"/>
    <property type="evidence" value="ECO:0007669"/>
    <property type="project" value="UniProtKB-EC"/>
</dbReference>
<keyword evidence="1 4" id="KW-0028">Amino-acid biosynthesis</keyword>
<dbReference type="EC" id="1.13.11.53" evidence="5"/>
<dbReference type="NCBIfam" id="TIGR01691">
    <property type="entry name" value="enolase-ppase"/>
    <property type="match status" value="1"/>
</dbReference>
<dbReference type="EC" id="1.13.11.54" evidence="5"/>
<dbReference type="SUPFAM" id="SSF51182">
    <property type="entry name" value="RmlC-like cupins"/>
    <property type="match status" value="1"/>
</dbReference>
<dbReference type="GO" id="GO:0000287">
    <property type="term" value="F:magnesium ion binding"/>
    <property type="evidence" value="ECO:0007669"/>
    <property type="project" value="UniProtKB-UniRule"/>
</dbReference>
<dbReference type="HAMAP" id="MF_01682">
    <property type="entry name" value="Salvage_MtnD"/>
    <property type="match status" value="1"/>
</dbReference>
<dbReference type="CDD" id="cd02232">
    <property type="entry name" value="cupin_ARD"/>
    <property type="match status" value="1"/>
</dbReference>
<comment type="cofactor">
    <cofactor evidence="5">
        <name>Fe(2+)</name>
        <dbReference type="ChEBI" id="CHEBI:29033"/>
    </cofactor>
    <text evidence="5">Binds 1 Fe(2+) cation per monomer.</text>
</comment>
<comment type="pathway">
    <text evidence="4">Amino-acid biosynthesis; L-methionine biosynthesis via salvage pathway; L-methionine from S-methyl-5-thio-alpha-D-ribose 1-phosphate: step 3/6.</text>
</comment>
<dbReference type="PANTHER" id="PTHR20371:SF1">
    <property type="entry name" value="ENOLASE-PHOSPHATASE E1"/>
    <property type="match status" value="1"/>
</dbReference>
<dbReference type="InterPro" id="IPR036412">
    <property type="entry name" value="HAD-like_sf"/>
</dbReference>
<keyword evidence="5" id="KW-0223">Dioxygenase</keyword>
<dbReference type="PRINTS" id="PR00413">
    <property type="entry name" value="HADHALOGNASE"/>
</dbReference>
<dbReference type="Gene3D" id="2.60.120.10">
    <property type="entry name" value="Jelly Rolls"/>
    <property type="match status" value="1"/>
</dbReference>
<evidence type="ECO:0000256" key="2">
    <source>
        <dbReference type="ARBA" id="ARBA00022801"/>
    </source>
</evidence>
<organism evidence="6 7">
    <name type="scientific">Sulfidibacter corallicola</name>
    <dbReference type="NCBI Taxonomy" id="2818388"/>
    <lineage>
        <taxon>Bacteria</taxon>
        <taxon>Pseudomonadati</taxon>
        <taxon>Acidobacteriota</taxon>
        <taxon>Holophagae</taxon>
        <taxon>Acanthopleuribacterales</taxon>
        <taxon>Acanthopleuribacteraceae</taxon>
        <taxon>Sulfidibacter</taxon>
    </lineage>
</organism>
<dbReference type="InterPro" id="IPR023214">
    <property type="entry name" value="HAD_sf"/>
</dbReference>
<comment type="catalytic activity">
    <reaction evidence="5">
        <text>1,2-dihydroxy-5-(methylsulfanyl)pent-1-en-3-one + O2 = 4-methylsulfanyl-2-oxobutanoate + formate + 2 H(+)</text>
        <dbReference type="Rhea" id="RHEA:24504"/>
        <dbReference type="ChEBI" id="CHEBI:15378"/>
        <dbReference type="ChEBI" id="CHEBI:15379"/>
        <dbReference type="ChEBI" id="CHEBI:15740"/>
        <dbReference type="ChEBI" id="CHEBI:16723"/>
        <dbReference type="ChEBI" id="CHEBI:49252"/>
        <dbReference type="EC" id="1.13.11.54"/>
    </reaction>
</comment>
<dbReference type="GO" id="GO:0043715">
    <property type="term" value="F:2,3-diketo-5-methylthiopentyl-1-phosphate enolase activity"/>
    <property type="evidence" value="ECO:0007669"/>
    <property type="project" value="UniProtKB-UniRule"/>
</dbReference>
<keyword evidence="4" id="KW-0460">Magnesium</keyword>
<dbReference type="UniPathway" id="UPA00904">
    <property type="reaction ID" value="UER00876"/>
</dbReference>
<keyword evidence="3 4" id="KW-0486">Methionine biosynthesis</keyword>
<feature type="binding site" evidence="5">
    <location>
        <position position="111"/>
    </location>
    <ligand>
        <name>Ni(2+)</name>
        <dbReference type="ChEBI" id="CHEBI:49786"/>
    </ligand>
</feature>
<keyword evidence="7" id="KW-1185">Reference proteome</keyword>
<dbReference type="SUPFAM" id="SSF56784">
    <property type="entry name" value="HAD-like"/>
    <property type="match status" value="1"/>
</dbReference>
<reference evidence="6" key="1">
    <citation type="submission" date="2021-03" db="EMBL/GenBank/DDBJ databases">
        <title>Acanthopleuribacteraceae sp. M133.</title>
        <authorList>
            <person name="Wang G."/>
        </authorList>
    </citation>
    <scope>NUCLEOTIDE SEQUENCE</scope>
    <source>
        <strain evidence="6">M133</strain>
    </source>
</reference>
<keyword evidence="5" id="KW-0533">Nickel</keyword>
<comment type="cofactor">
    <cofactor evidence="5">
        <name>Ni(2+)</name>
        <dbReference type="ChEBI" id="CHEBI:49786"/>
    </cofactor>
    <text evidence="5">Binds 1 nickel ion per monomer.</text>
</comment>
<dbReference type="GO" id="GO:0043716">
    <property type="term" value="F:2-hydroxy-3-keto-5-methylthiopentenyl-1-phosphate phosphatase activity"/>
    <property type="evidence" value="ECO:0007669"/>
    <property type="project" value="UniProtKB-UniRule"/>
</dbReference>
<dbReference type="RefSeq" id="WP_237381311.1">
    <property type="nucleotide sequence ID" value="NZ_CP071793.1"/>
</dbReference>
<dbReference type="EC" id="3.1.3.77" evidence="4"/>
<proteinExistence type="inferred from homology"/>
<dbReference type="Gene3D" id="1.10.720.60">
    <property type="match status" value="1"/>
</dbReference>
<dbReference type="GO" id="GO:0019509">
    <property type="term" value="P:L-methionine salvage from methylthioadenosine"/>
    <property type="evidence" value="ECO:0007669"/>
    <property type="project" value="UniProtKB-UniRule"/>
</dbReference>
<comment type="pathway">
    <text evidence="4">Amino-acid biosynthesis; L-methionine biosynthesis via salvage pathway; L-methionine from S-methyl-5-thio-alpha-D-ribose 1-phosphate: step 4/6.</text>
</comment>
<dbReference type="CDD" id="cd01629">
    <property type="entry name" value="HAD_EP"/>
    <property type="match status" value="1"/>
</dbReference>
<dbReference type="Proteomes" id="UP000663929">
    <property type="component" value="Chromosome"/>
</dbReference>
<dbReference type="SFLD" id="SFLDG01129">
    <property type="entry name" value="C1.5:_HAD__Beta-PGM__Phosphata"/>
    <property type="match status" value="1"/>
</dbReference>
<keyword evidence="5" id="KW-0408">Iron</keyword>
<sequence>MNSPTERHTTSLTIFAEDNPHQILEHTTDADRIADLLGQRGIRFERWHAGAPLAEAADQEDILAAYRADVDRIMEENGFKSVDVVRMKPDHPQKAEFRAKFLDEHTHSEDEVRFFVEGSGLFYLHLEGKVHVVHCTKGDFIGVPDGTRHWFDMGNQPEFTAIRFFTNPEGWVANWTKDPIASHFPRFVADEPVQAVVTDIEGTTSSISFVKDILFPYARKHLEGFVTERGNEPEVKAILDDARREAGTPDADGAAIAATMIRWIDEDRKVTPLKALQGLIWEKGYRDGDYQAHLYEDAHRHLERWSKSGLDLYIFSSGSIKAQKLMFEHTTYGDLRPWFKGYFDTTTGPKKEASSYRAIAKSIGLAPERILFLSDIVEELDAATAAGMQTRWLIRDGAQEAHPFHRSVPDFDEITLD</sequence>
<dbReference type="InterPro" id="IPR011051">
    <property type="entry name" value="RmlC_Cupin_sf"/>
</dbReference>
<keyword evidence="5" id="KW-0560">Oxidoreductase</keyword>
<comment type="similarity">
    <text evidence="4">Belongs to the HAD-like hydrolase superfamily. MasA/MtnC family.</text>
</comment>
<name>A0A8A4TMG7_SULCO</name>
<comment type="subunit">
    <text evidence="4">Monomer.</text>
</comment>
<keyword evidence="4" id="KW-0479">Metal-binding</keyword>
<comment type="function">
    <text evidence="4">Bifunctional enzyme that catalyzes the enolization of 2,3-diketo-5-methylthiopentyl-1-phosphate (DK-MTP-1-P) into the intermediate 2-hydroxy-3-keto-5-methylthiopentenyl-1-phosphate (HK-MTPenyl-1-P), which is then dephosphorylated to form the acireductone 1,2-dihydroxy-3-keto-5-methylthiopentene (DHK-MTPene).</text>
</comment>
<dbReference type="Pfam" id="PF03079">
    <property type="entry name" value="ARD"/>
    <property type="match status" value="1"/>
</dbReference>
<comment type="function">
    <text evidence="5">Catalyzes 2 different reactions between oxygene and the acireductone 1,2-dihydroxy-3-keto-5-methylthiopentene (DHK-MTPene) depending upon the metal bound in the active site. Fe-containing acireductone dioxygenase (Fe-ARD) produces formate and 2-keto-4-methylthiobutyrate (KMTB), the alpha-ketoacid precursor of methionine in the methionine recycle pathway. Ni-containing acireductone dioxygenase (Ni-ARD) produces methylthiopropionate, carbon monoxide and formate, and does not lie on the methionine recycle pathway.</text>
</comment>